<evidence type="ECO:0000313" key="5">
    <source>
        <dbReference type="EMBL" id="MBS2550280.1"/>
    </source>
</evidence>
<dbReference type="PROSITE" id="PS50931">
    <property type="entry name" value="HTH_LYSR"/>
    <property type="match status" value="1"/>
</dbReference>
<evidence type="ECO:0000259" key="4">
    <source>
        <dbReference type="PROSITE" id="PS50931"/>
    </source>
</evidence>
<keyword evidence="3" id="KW-0804">Transcription</keyword>
<evidence type="ECO:0000256" key="1">
    <source>
        <dbReference type="ARBA" id="ARBA00009437"/>
    </source>
</evidence>
<dbReference type="Proteomes" id="UP000730482">
    <property type="component" value="Unassembled WGS sequence"/>
</dbReference>
<dbReference type="InterPro" id="IPR036390">
    <property type="entry name" value="WH_DNA-bd_sf"/>
</dbReference>
<reference evidence="5 6" key="1">
    <citation type="submission" date="2020-02" db="EMBL/GenBank/DDBJ databases">
        <title>Acidophilic actinobacteria isolated from forest soil.</title>
        <authorList>
            <person name="Golinska P."/>
        </authorList>
    </citation>
    <scope>NUCLEOTIDE SEQUENCE [LARGE SCALE GENOMIC DNA]</scope>
    <source>
        <strain evidence="5 6">NL8</strain>
    </source>
</reference>
<accession>A0ABS5KW40</accession>
<organism evidence="5 6">
    <name type="scientific">Catenulispora pinistramenti</name>
    <dbReference type="NCBI Taxonomy" id="2705254"/>
    <lineage>
        <taxon>Bacteria</taxon>
        <taxon>Bacillati</taxon>
        <taxon>Actinomycetota</taxon>
        <taxon>Actinomycetes</taxon>
        <taxon>Catenulisporales</taxon>
        <taxon>Catenulisporaceae</taxon>
        <taxon>Catenulispora</taxon>
    </lineage>
</organism>
<dbReference type="PANTHER" id="PTHR30126:SF91">
    <property type="entry name" value="LYSR FAMILY TRANSCRIPTIONAL REGULATOR"/>
    <property type="match status" value="1"/>
</dbReference>
<dbReference type="EMBL" id="JAAFYZ010000097">
    <property type="protein sequence ID" value="MBS2550280.1"/>
    <property type="molecule type" value="Genomic_DNA"/>
</dbReference>
<sequence>MDLVSACRIFASVAERGSFTLGAAAEGIPQSVASRRVAALEKHFRQPLFDRTARRAVLTVFGQDILGPAKRLVQYADALDQHAAEAKLRPLTLAVPEICDVRHLALLDAAAREADVALDLRSAGPERRAAWMRDKTVRAAVQAVPPDEAAWVVPLGLASAPAAGRNEAEPRAMRLESLRPSRTEPTALRRVWIQPEDDVPHVRDVLQRAGHRAALLPGQIPVAISLVTAVGAAFRTRDFVLASASQAKELGLLWRPIAGAALARGYTIAAHIGEDAALLRSRVGAELARALGAAGTGETGAADA</sequence>
<evidence type="ECO:0000313" key="6">
    <source>
        <dbReference type="Proteomes" id="UP000730482"/>
    </source>
</evidence>
<dbReference type="InterPro" id="IPR000847">
    <property type="entry name" value="LysR_HTH_N"/>
</dbReference>
<dbReference type="SUPFAM" id="SSF46785">
    <property type="entry name" value="Winged helix' DNA-binding domain"/>
    <property type="match status" value="1"/>
</dbReference>
<dbReference type="InterPro" id="IPR036388">
    <property type="entry name" value="WH-like_DNA-bd_sf"/>
</dbReference>
<keyword evidence="6" id="KW-1185">Reference proteome</keyword>
<name>A0ABS5KW40_9ACTN</name>
<proteinExistence type="inferred from homology"/>
<gene>
    <name evidence="5" type="ORF">KGQ19_25765</name>
</gene>
<dbReference type="Pfam" id="PF00126">
    <property type="entry name" value="HTH_1"/>
    <property type="match status" value="1"/>
</dbReference>
<comment type="similarity">
    <text evidence="1">Belongs to the LysR transcriptional regulatory family.</text>
</comment>
<protein>
    <submittedName>
        <fullName evidence="5">LysR family transcriptional regulator</fullName>
    </submittedName>
</protein>
<comment type="caution">
    <text evidence="5">The sequence shown here is derived from an EMBL/GenBank/DDBJ whole genome shotgun (WGS) entry which is preliminary data.</text>
</comment>
<dbReference type="PANTHER" id="PTHR30126">
    <property type="entry name" value="HTH-TYPE TRANSCRIPTIONAL REGULATOR"/>
    <property type="match status" value="1"/>
</dbReference>
<evidence type="ECO:0000256" key="2">
    <source>
        <dbReference type="ARBA" id="ARBA00023015"/>
    </source>
</evidence>
<keyword evidence="2" id="KW-0805">Transcription regulation</keyword>
<feature type="domain" description="HTH lysR-type" evidence="4">
    <location>
        <begin position="1"/>
        <end position="59"/>
    </location>
</feature>
<dbReference type="RefSeq" id="WP_212012739.1">
    <property type="nucleotide sequence ID" value="NZ_JAAFYZ010000097.1"/>
</dbReference>
<dbReference type="Gene3D" id="1.10.10.10">
    <property type="entry name" value="Winged helix-like DNA-binding domain superfamily/Winged helix DNA-binding domain"/>
    <property type="match status" value="1"/>
</dbReference>
<evidence type="ECO:0000256" key="3">
    <source>
        <dbReference type="ARBA" id="ARBA00023163"/>
    </source>
</evidence>